<dbReference type="EMBL" id="CP039348">
    <property type="protein sequence ID" value="QCD90221.1"/>
    <property type="molecule type" value="Genomic_DNA"/>
</dbReference>
<name>A0A4D6LNY3_VIGUN</name>
<evidence type="ECO:0000313" key="1">
    <source>
        <dbReference type="EMBL" id="QCD90221.1"/>
    </source>
</evidence>
<organism evidence="1 2">
    <name type="scientific">Vigna unguiculata</name>
    <name type="common">Cowpea</name>
    <dbReference type="NCBI Taxonomy" id="3917"/>
    <lineage>
        <taxon>Eukaryota</taxon>
        <taxon>Viridiplantae</taxon>
        <taxon>Streptophyta</taxon>
        <taxon>Embryophyta</taxon>
        <taxon>Tracheophyta</taxon>
        <taxon>Spermatophyta</taxon>
        <taxon>Magnoliopsida</taxon>
        <taxon>eudicotyledons</taxon>
        <taxon>Gunneridae</taxon>
        <taxon>Pentapetalae</taxon>
        <taxon>rosids</taxon>
        <taxon>fabids</taxon>
        <taxon>Fabales</taxon>
        <taxon>Fabaceae</taxon>
        <taxon>Papilionoideae</taxon>
        <taxon>50 kb inversion clade</taxon>
        <taxon>NPAAA clade</taxon>
        <taxon>indigoferoid/millettioid clade</taxon>
        <taxon>Phaseoleae</taxon>
        <taxon>Vigna</taxon>
    </lineage>
</organism>
<proteinExistence type="predicted"/>
<dbReference type="Proteomes" id="UP000501690">
    <property type="component" value="Linkage Group LG4"/>
</dbReference>
<evidence type="ECO:0000313" key="2">
    <source>
        <dbReference type="Proteomes" id="UP000501690"/>
    </source>
</evidence>
<protein>
    <submittedName>
        <fullName evidence="1">Uncharacterized protein</fullName>
    </submittedName>
</protein>
<accession>A0A4D6LNY3</accession>
<dbReference type="AlphaFoldDB" id="A0A4D6LNY3"/>
<sequence length="232" mass="26955">MRFHFRNFSLPPHVQPPCLSHLARCAADDANIRGAANLRFYPHPMFFLSRIAKQRHNHHDISHVAASNHHHHITYKQHLDDEPMTTLVAIDHEFLQDVQPTIFVIHHLLLTPTTIRAFVDEAVRHVVVAVSLIIDAPAIAEHIPLITTTYFAEALVRWIYLVFLFAANPHRSGFHRSHLIVRPSPLPWVAAAISGKGYRVYLWWHFEQFKMIYVFPFWVLYLRSLSLVFMVA</sequence>
<gene>
    <name evidence="1" type="ORF">DEO72_LG4g1176</name>
</gene>
<reference evidence="1 2" key="1">
    <citation type="submission" date="2019-04" db="EMBL/GenBank/DDBJ databases">
        <title>An improved genome assembly and genetic linkage map for asparagus bean, Vigna unguiculata ssp. sesquipedialis.</title>
        <authorList>
            <person name="Xia Q."/>
            <person name="Zhang R."/>
            <person name="Dong Y."/>
        </authorList>
    </citation>
    <scope>NUCLEOTIDE SEQUENCE [LARGE SCALE GENOMIC DNA]</scope>
    <source>
        <tissue evidence="1">Leaf</tissue>
    </source>
</reference>
<keyword evidence="2" id="KW-1185">Reference proteome</keyword>